<feature type="transmembrane region" description="Helical" evidence="1">
    <location>
        <begin position="21"/>
        <end position="41"/>
    </location>
</feature>
<evidence type="ECO:0000256" key="1">
    <source>
        <dbReference type="SAM" id="Phobius"/>
    </source>
</evidence>
<evidence type="ECO:0000313" key="2">
    <source>
        <dbReference type="EMBL" id="WEU40943.1"/>
    </source>
</evidence>
<reference evidence="2" key="2">
    <citation type="journal article" date="2022" name="Nat. Microbiol.">
        <title>A closed Candidatus Odinarchaeum chromosome exposes Asgard archaeal viruses.</title>
        <authorList>
            <person name="Tamarit D."/>
            <person name="Caceres E.F."/>
            <person name="Krupovic M."/>
            <person name="Nijland R."/>
            <person name="Eme L."/>
            <person name="Robinson N.P."/>
            <person name="Ettema T.J.G."/>
        </authorList>
    </citation>
    <scope>NUCLEOTIDE SEQUENCE</scope>
    <source>
        <strain evidence="2">LCB_4</strain>
    </source>
</reference>
<dbReference type="EMBL" id="CP091871">
    <property type="protein sequence ID" value="WEU40943.1"/>
    <property type="molecule type" value="Genomic_DNA"/>
</dbReference>
<organism evidence="2 3">
    <name type="scientific">Odinarchaeota yellowstonii (strain LCB_4)</name>
    <dbReference type="NCBI Taxonomy" id="1841599"/>
    <lineage>
        <taxon>Archaea</taxon>
        <taxon>Promethearchaeati</taxon>
        <taxon>Candidatus Odinarchaeota</taxon>
        <taxon>Candidatus Odinarchaeia</taxon>
        <taxon>Candidatus Odinarchaeales</taxon>
        <taxon>Candidatus Odinarchaeaceae</taxon>
        <taxon>Candidatus Odinarchaeum</taxon>
    </lineage>
</organism>
<name>A0AAF0IBP2_ODILC</name>
<keyword evidence="1" id="KW-1133">Transmembrane helix</keyword>
<accession>A0AAF0IBP2</accession>
<sequence>MRTIKKLLKNKAGSPLVEEGLLVGLAILAIALLIVVVINILNWAGVNIDQLISNIGSLLPF</sequence>
<keyword evidence="1" id="KW-0812">Transmembrane</keyword>
<gene>
    <name evidence="2" type="ORF">OdinLCB4_003285</name>
</gene>
<evidence type="ECO:0000313" key="3">
    <source>
        <dbReference type="Proteomes" id="UP000186851"/>
    </source>
</evidence>
<keyword evidence="1" id="KW-0472">Membrane</keyword>
<reference evidence="2" key="1">
    <citation type="journal article" date="2017" name="Nature">
        <title>Asgard archaea illuminate the origin of eukaryotic cellular complexity.</title>
        <authorList>
            <person name="Zaremba-Niedzwiedzka K."/>
            <person name="Caceres E.F."/>
            <person name="Saw J.H."/>
            <person name="Backstrom D."/>
            <person name="Juzokaite L."/>
            <person name="Vancaester E."/>
            <person name="Seitz K.W."/>
            <person name="Anantharaman K."/>
            <person name="Starnawski P."/>
            <person name="Kjeldsen K.U."/>
            <person name="Scott M.B."/>
            <person name="Nunoura T."/>
            <person name="Banfield J.F."/>
            <person name="Schramm A."/>
            <person name="Baker B.J."/>
            <person name="Spang A."/>
            <person name="Ettema T.J.G."/>
        </authorList>
    </citation>
    <scope>NUCLEOTIDE SEQUENCE</scope>
    <source>
        <strain evidence="2">LCB_4</strain>
    </source>
</reference>
<dbReference type="Proteomes" id="UP000186851">
    <property type="component" value="Chromosome"/>
</dbReference>
<proteinExistence type="predicted"/>
<dbReference type="KEGG" id="oyw:OdinLCB4_003285"/>
<protein>
    <submittedName>
        <fullName evidence="2">Uncharacterized protein</fullName>
    </submittedName>
</protein>
<dbReference type="AlphaFoldDB" id="A0AAF0IBP2"/>